<evidence type="ECO:0000256" key="1">
    <source>
        <dbReference type="SAM" id="MobiDB-lite"/>
    </source>
</evidence>
<organism evidence="2 3">
    <name type="scientific">Tranquillimonas alkanivorans</name>
    <dbReference type="NCBI Taxonomy" id="441119"/>
    <lineage>
        <taxon>Bacteria</taxon>
        <taxon>Pseudomonadati</taxon>
        <taxon>Pseudomonadota</taxon>
        <taxon>Alphaproteobacteria</taxon>
        <taxon>Rhodobacterales</taxon>
        <taxon>Roseobacteraceae</taxon>
        <taxon>Tranquillimonas</taxon>
    </lineage>
</organism>
<dbReference type="Proteomes" id="UP000199356">
    <property type="component" value="Unassembled WGS sequence"/>
</dbReference>
<evidence type="ECO:0000313" key="2">
    <source>
        <dbReference type="EMBL" id="SFP04273.1"/>
    </source>
</evidence>
<name>A0A1I5M462_9RHOB</name>
<reference evidence="2 3" key="1">
    <citation type="submission" date="2016-10" db="EMBL/GenBank/DDBJ databases">
        <authorList>
            <person name="de Groot N.N."/>
        </authorList>
    </citation>
    <scope>NUCLEOTIDE SEQUENCE [LARGE SCALE GENOMIC DNA]</scope>
    <source>
        <strain evidence="2 3">DSM 19547</strain>
    </source>
</reference>
<dbReference type="OrthoDB" id="9816265at2"/>
<protein>
    <recommendedName>
        <fullName evidence="4">Methyl-accepting chemotaxis protein</fullName>
    </recommendedName>
</protein>
<accession>A0A1I5M462</accession>
<proteinExistence type="predicted"/>
<evidence type="ECO:0008006" key="4">
    <source>
        <dbReference type="Google" id="ProtNLM"/>
    </source>
</evidence>
<feature type="compositionally biased region" description="Acidic residues" evidence="1">
    <location>
        <begin position="548"/>
        <end position="558"/>
    </location>
</feature>
<dbReference type="EMBL" id="FOXA01000002">
    <property type="protein sequence ID" value="SFP04273.1"/>
    <property type="molecule type" value="Genomic_DNA"/>
</dbReference>
<dbReference type="AlphaFoldDB" id="A0A1I5M462"/>
<sequence length="558" mass="60044">MIRDRRLPPTPRGVLRDVARLRQRTERDFDRSGQELFAATELLDRMHSSFGEVAEFFAPANLQRLGGVARDLTTLAEGAEAGVAAFRTSVGELGRAVDAARLSLRDLRLRTHTAAMVSLNARVLGESFAARDPALDGFGQDMRRLSRDASDAVEDLVTRMEDGARGIEGLTRDAVAMDAVISGTILPRLRDFAGLLLKLEAEGAQLQKTAAGISDRVQAVRRGVSDVVSQLQSGDATRQRLEHVETMLDRRDGEVVTRAVLALASAQLHAAAEEVRGALDRTGRSLNEVHQNATTLASAAGGALPARGGGAGDVERLGAEVATLRESFAACRGHERRIGTAARPLHRALDEILDQSRQIADFESSMTLIGLNAILVSSRLGQDGSAMTEVSQQLRDVSRQISASYRDLLDAIRRIGAQKDRLGTGDGDGDAIWSEAQADAGLDALDGIVTDLRERRATTEALIGRCRDEVLTPLREAEARLRAFRDATGALDAAAEAAARLADGAAPAAHPDLMAELRRLYTMEAERQVHDRVAGHAPFETETSPAEPAEDDIDNILF</sequence>
<dbReference type="Gene3D" id="1.10.287.950">
    <property type="entry name" value="Methyl-accepting chemotaxis protein"/>
    <property type="match status" value="1"/>
</dbReference>
<keyword evidence="3" id="KW-1185">Reference proteome</keyword>
<gene>
    <name evidence="2" type="ORF">SAMN04488047_10284</name>
</gene>
<feature type="region of interest" description="Disordered" evidence="1">
    <location>
        <begin position="536"/>
        <end position="558"/>
    </location>
</feature>
<dbReference type="STRING" id="441119.SAMN04488047_10284"/>
<dbReference type="RefSeq" id="WP_093418060.1">
    <property type="nucleotide sequence ID" value="NZ_FOXA01000002.1"/>
</dbReference>
<evidence type="ECO:0000313" key="3">
    <source>
        <dbReference type="Proteomes" id="UP000199356"/>
    </source>
</evidence>